<dbReference type="FunFam" id="3.40.30.10:FF:000050">
    <property type="entry name" value="protein disulfide-isomerase A6 isoform X1"/>
    <property type="match status" value="1"/>
</dbReference>
<dbReference type="FunFam" id="3.40.30.10:FF:000032">
    <property type="entry name" value="Protein disulfide-isomerase A6 homolog"/>
    <property type="match status" value="1"/>
</dbReference>
<evidence type="ECO:0000256" key="12">
    <source>
        <dbReference type="ARBA" id="ARBA00045396"/>
    </source>
</evidence>
<evidence type="ECO:0000256" key="3">
    <source>
        <dbReference type="ARBA" id="ARBA00006347"/>
    </source>
</evidence>
<dbReference type="Gene3D" id="3.40.30.10">
    <property type="entry name" value="Glutaredoxin"/>
    <property type="match status" value="2"/>
</dbReference>
<keyword evidence="9" id="KW-0413">Isomerase</keyword>
<keyword evidence="8" id="KW-1015">Disulfide bond</keyword>
<dbReference type="PRINTS" id="PR00421">
    <property type="entry name" value="THIOREDOXIN"/>
</dbReference>
<dbReference type="InterPro" id="IPR036249">
    <property type="entry name" value="Thioredoxin-like_sf"/>
</dbReference>
<reference evidence="18" key="1">
    <citation type="submission" date="2020-07" db="EMBL/GenBank/DDBJ databases">
        <title>A long reads based de novo assembly of the rainbow trout Arlee double haploid line genome.</title>
        <authorList>
            <person name="Gao G."/>
            <person name="Palti Y."/>
        </authorList>
    </citation>
    <scope>NUCLEOTIDE SEQUENCE [LARGE SCALE GENOMIC DNA]</scope>
</reference>
<dbReference type="EC" id="5.3.4.1" evidence="4"/>
<keyword evidence="19" id="KW-1185">Reference proteome</keyword>
<reference evidence="18" key="3">
    <citation type="submission" date="2025-09" db="UniProtKB">
        <authorList>
            <consortium name="Ensembl"/>
        </authorList>
    </citation>
    <scope>IDENTIFICATION</scope>
</reference>
<dbReference type="InterPro" id="IPR013766">
    <property type="entry name" value="Thioredoxin_domain"/>
</dbReference>
<feature type="compositionally biased region" description="Gly residues" evidence="15">
    <location>
        <begin position="147"/>
        <end position="156"/>
    </location>
</feature>
<name>A0A8C7VEH5_ONCMY</name>
<feature type="signal peptide" evidence="16">
    <location>
        <begin position="1"/>
        <end position="19"/>
    </location>
</feature>
<keyword evidence="6" id="KW-0677">Repeat</keyword>
<feature type="domain" description="Thioredoxin" evidence="17">
    <location>
        <begin position="13"/>
        <end position="128"/>
    </location>
</feature>
<keyword evidence="10" id="KW-0676">Redox-active center</keyword>
<dbReference type="PANTHER" id="PTHR45815:SF3">
    <property type="entry name" value="PROTEIN DISULFIDE-ISOMERASE A6"/>
    <property type="match status" value="1"/>
</dbReference>
<dbReference type="AlphaFoldDB" id="A0A8C7VEH5"/>
<dbReference type="PROSITE" id="PS00194">
    <property type="entry name" value="THIOREDOXIN_1"/>
    <property type="match status" value="1"/>
</dbReference>
<evidence type="ECO:0000256" key="10">
    <source>
        <dbReference type="ARBA" id="ARBA00023284"/>
    </source>
</evidence>
<evidence type="ECO:0000256" key="11">
    <source>
        <dbReference type="ARBA" id="ARBA00024139"/>
    </source>
</evidence>
<feature type="chain" id="PRO_5035483162" description="Protein disulfide-isomerase A6" evidence="16">
    <location>
        <begin position="20"/>
        <end position="439"/>
    </location>
</feature>
<evidence type="ECO:0000256" key="1">
    <source>
        <dbReference type="ARBA" id="ARBA00001182"/>
    </source>
</evidence>
<evidence type="ECO:0000259" key="17">
    <source>
        <dbReference type="PROSITE" id="PS51352"/>
    </source>
</evidence>
<dbReference type="NCBIfam" id="TIGR01126">
    <property type="entry name" value="pdi_dom"/>
    <property type="match status" value="1"/>
</dbReference>
<evidence type="ECO:0000256" key="6">
    <source>
        <dbReference type="ARBA" id="ARBA00022737"/>
    </source>
</evidence>
<dbReference type="InterPro" id="IPR017937">
    <property type="entry name" value="Thioredoxin_CS"/>
</dbReference>
<reference evidence="18" key="2">
    <citation type="submission" date="2025-08" db="UniProtKB">
        <authorList>
            <consortium name="Ensembl"/>
        </authorList>
    </citation>
    <scope>IDENTIFICATION</scope>
</reference>
<dbReference type="GO" id="GO:0034976">
    <property type="term" value="P:response to endoplasmic reticulum stress"/>
    <property type="evidence" value="ECO:0007669"/>
    <property type="project" value="TreeGrafter"/>
</dbReference>
<comment type="function">
    <text evidence="12">May function as a chaperone that inhibits aggregation of misfolded proteins. Negatively regulates the unfolded protein response (UPR) through binding to UPR sensors such as ERN1, which in turn inactivates ERN1 signaling. May also regulate the UPR via the EIF2AK3 UPR sensor. Plays a role in platelet aggregation and activation by agonists such as convulxin, collagen and thrombin.</text>
</comment>
<dbReference type="CDD" id="cd02983">
    <property type="entry name" value="P5_C"/>
    <property type="match status" value="1"/>
</dbReference>
<evidence type="ECO:0000256" key="4">
    <source>
        <dbReference type="ARBA" id="ARBA00012723"/>
    </source>
</evidence>
<dbReference type="GO" id="GO:0015035">
    <property type="term" value="F:protein-disulfide reductase activity"/>
    <property type="evidence" value="ECO:0007669"/>
    <property type="project" value="TreeGrafter"/>
</dbReference>
<accession>A0A8C7VEH5</accession>
<evidence type="ECO:0000256" key="15">
    <source>
        <dbReference type="SAM" id="MobiDB-lite"/>
    </source>
</evidence>
<dbReference type="GeneTree" id="ENSGT00940000155646"/>
<evidence type="ECO:0000256" key="2">
    <source>
        <dbReference type="ARBA" id="ARBA00004319"/>
    </source>
</evidence>
<evidence type="ECO:0000313" key="19">
    <source>
        <dbReference type="Proteomes" id="UP000694395"/>
    </source>
</evidence>
<dbReference type="PANTHER" id="PTHR45815">
    <property type="entry name" value="PROTEIN DISULFIDE-ISOMERASE A6"/>
    <property type="match status" value="1"/>
</dbReference>
<evidence type="ECO:0000256" key="5">
    <source>
        <dbReference type="ARBA" id="ARBA00022729"/>
    </source>
</evidence>
<comment type="similarity">
    <text evidence="3 14">Belongs to the protein disulfide isomerase family.</text>
</comment>
<keyword evidence="5 16" id="KW-0732">Signal</keyword>
<dbReference type="Ensembl" id="ENSOMYT00000021499.2">
    <property type="protein sequence ID" value="ENSOMYP00000019561.2"/>
    <property type="gene ID" value="ENSOMYG00000009207.2"/>
</dbReference>
<proteinExistence type="inferred from homology"/>
<protein>
    <recommendedName>
        <fullName evidence="11">Protein disulfide-isomerase A6</fullName>
        <ecNumber evidence="4">5.3.4.1</ecNumber>
    </recommendedName>
</protein>
<evidence type="ECO:0000256" key="14">
    <source>
        <dbReference type="RuleBase" id="RU004208"/>
    </source>
</evidence>
<feature type="domain" description="Thioredoxin" evidence="17">
    <location>
        <begin position="152"/>
        <end position="285"/>
    </location>
</feature>
<comment type="subcellular location">
    <subcellularLocation>
        <location evidence="2">Endoplasmic reticulum lumen</location>
    </subcellularLocation>
</comment>
<organism evidence="18 19">
    <name type="scientific">Oncorhynchus mykiss</name>
    <name type="common">Rainbow trout</name>
    <name type="synonym">Salmo gairdneri</name>
    <dbReference type="NCBI Taxonomy" id="8022"/>
    <lineage>
        <taxon>Eukaryota</taxon>
        <taxon>Metazoa</taxon>
        <taxon>Chordata</taxon>
        <taxon>Craniata</taxon>
        <taxon>Vertebrata</taxon>
        <taxon>Euteleostomi</taxon>
        <taxon>Actinopterygii</taxon>
        <taxon>Neopterygii</taxon>
        <taxon>Teleostei</taxon>
        <taxon>Protacanthopterygii</taxon>
        <taxon>Salmoniformes</taxon>
        <taxon>Salmonidae</taxon>
        <taxon>Salmoninae</taxon>
        <taxon>Oncorhynchus</taxon>
    </lineage>
</organism>
<comment type="catalytic activity">
    <reaction evidence="1">
        <text>Catalyzes the rearrangement of -S-S- bonds in proteins.</text>
        <dbReference type="EC" id="5.3.4.1"/>
    </reaction>
</comment>
<keyword evidence="7" id="KW-0256">Endoplasmic reticulum</keyword>
<dbReference type="CDD" id="cd03001">
    <property type="entry name" value="PDI_a_P5"/>
    <property type="match status" value="2"/>
</dbReference>
<dbReference type="GO" id="GO:0005788">
    <property type="term" value="C:endoplasmic reticulum lumen"/>
    <property type="evidence" value="ECO:0007669"/>
    <property type="project" value="UniProtKB-SubCell"/>
</dbReference>
<evidence type="ECO:0000256" key="9">
    <source>
        <dbReference type="ARBA" id="ARBA00023235"/>
    </source>
</evidence>
<dbReference type="GO" id="GO:0003756">
    <property type="term" value="F:protein disulfide isomerase activity"/>
    <property type="evidence" value="ECO:0007669"/>
    <property type="project" value="UniProtKB-EC"/>
</dbReference>
<dbReference type="Pfam" id="PF00085">
    <property type="entry name" value="Thioredoxin"/>
    <property type="match status" value="2"/>
</dbReference>
<dbReference type="PROSITE" id="PS51352">
    <property type="entry name" value="THIOREDOXIN_2"/>
    <property type="match status" value="2"/>
</dbReference>
<dbReference type="Proteomes" id="UP000694395">
    <property type="component" value="Chromosome 8"/>
</dbReference>
<evidence type="ECO:0000256" key="16">
    <source>
        <dbReference type="SAM" id="SignalP"/>
    </source>
</evidence>
<dbReference type="InterPro" id="IPR005788">
    <property type="entry name" value="PDI_thioredoxin-like_dom"/>
</dbReference>
<dbReference type="InterPro" id="IPR057305">
    <property type="entry name" value="Thioredox_PDIA6_C"/>
</dbReference>
<comment type="subunit">
    <text evidence="13">Part of a large chaperone multiprotein complex comprising DNAJB11, HSP90B1, HSPA5, HYOU, PDIA2, PDIA4, PDIA6, PPIB, SDF2L1, UGGT1 and very small amounts of ERP29, but not, or at very low levels, CALR nor CANX. Interacts with MICA on the surface of tumor cells, leading to MICA disulfide bond reduction which is required for its release from tumor cells. Interacts with ITGB3 following platelet stimulation. Interacts with ERN1; the interaction is direct. Interacts with EIF2AK3.</text>
</comment>
<evidence type="ECO:0000256" key="13">
    <source>
        <dbReference type="ARBA" id="ARBA00047074"/>
    </source>
</evidence>
<sequence length="439" mass="47459">MCVLGCSLVLMAQGFYSAADDVVELNPSNFNREVLQSDSLWLIEFYAPWCGHCQSLTADWKKTATALKGIVKVGAVDADQHKSLGGQYGVRGFPSIKIFGANKNKPDDYQGGRSSQAIVDGALNTLRTLVKDRMSGRSGGSDNNRQSGGGGGGGGSKKNVVELTDDNFDRLVLDSGEVWLVEFFAPWCGHCKSLEPEWAAAASAVKEQTKDKVHLGAVDATVHQGLASRYGIRGFPTIKIFKKGEEPEDYQGGRIRGDIIARALDLFSDNAAPPELLEILNADVLKKTCEDYQLCVIAVLPHILDTGAAGRNSYLEVMMKMAEKYKKKMWGWLWTEAGAQMELEASLGIGGFGYPAMTAINARKMKFALLKGSFSETGIHEFLRDLSVGRGSTATVGGGALPKINSVDAWDGKDGELPVVDDYDLSDVDLDDDIGKEEL</sequence>
<evidence type="ECO:0000313" key="18">
    <source>
        <dbReference type="Ensembl" id="ENSOMYP00000019561.2"/>
    </source>
</evidence>
<evidence type="ECO:0000256" key="8">
    <source>
        <dbReference type="ARBA" id="ARBA00023157"/>
    </source>
</evidence>
<evidence type="ECO:0000256" key="7">
    <source>
        <dbReference type="ARBA" id="ARBA00022824"/>
    </source>
</evidence>
<dbReference type="SUPFAM" id="SSF52833">
    <property type="entry name" value="Thioredoxin-like"/>
    <property type="match status" value="3"/>
</dbReference>
<dbReference type="Pfam" id="PF24541">
    <property type="entry name" value="Thioredox_PDIA6_C"/>
    <property type="match status" value="1"/>
</dbReference>
<feature type="region of interest" description="Disordered" evidence="15">
    <location>
        <begin position="133"/>
        <end position="158"/>
    </location>
</feature>